<organism evidence="1 2">
    <name type="scientific">Xylaria bambusicola</name>
    <dbReference type="NCBI Taxonomy" id="326684"/>
    <lineage>
        <taxon>Eukaryota</taxon>
        <taxon>Fungi</taxon>
        <taxon>Dikarya</taxon>
        <taxon>Ascomycota</taxon>
        <taxon>Pezizomycotina</taxon>
        <taxon>Sordariomycetes</taxon>
        <taxon>Xylariomycetidae</taxon>
        <taxon>Xylariales</taxon>
        <taxon>Xylariaceae</taxon>
        <taxon>Xylaria</taxon>
    </lineage>
</organism>
<protein>
    <submittedName>
        <fullName evidence="1">Uncharacterized protein</fullName>
    </submittedName>
</protein>
<gene>
    <name evidence="1" type="ORF">RRF57_001887</name>
</gene>
<name>A0AAN7UEG6_9PEZI</name>
<proteinExistence type="predicted"/>
<evidence type="ECO:0000313" key="1">
    <source>
        <dbReference type="EMBL" id="KAK5626172.1"/>
    </source>
</evidence>
<accession>A0AAN7UEG6</accession>
<comment type="caution">
    <text evidence="1">The sequence shown here is derived from an EMBL/GenBank/DDBJ whole genome shotgun (WGS) entry which is preliminary data.</text>
</comment>
<reference evidence="1 2" key="1">
    <citation type="submission" date="2023-10" db="EMBL/GenBank/DDBJ databases">
        <title>Draft genome sequence of Xylaria bambusicola isolate GMP-LS, the root and basal stem rot pathogen of sugarcane in Indonesia.</title>
        <authorList>
            <person name="Selvaraj P."/>
            <person name="Muralishankar V."/>
            <person name="Muruganantham S."/>
            <person name="Sp S."/>
            <person name="Haryani S."/>
            <person name="Lau K.J.X."/>
            <person name="Naqvi N.I."/>
        </authorList>
    </citation>
    <scope>NUCLEOTIDE SEQUENCE [LARGE SCALE GENOMIC DNA]</scope>
    <source>
        <strain evidence="1">GMP-LS</strain>
    </source>
</reference>
<dbReference type="AlphaFoldDB" id="A0AAN7UEG6"/>
<dbReference type="EMBL" id="JAWHQM010000003">
    <property type="protein sequence ID" value="KAK5626172.1"/>
    <property type="molecule type" value="Genomic_DNA"/>
</dbReference>
<evidence type="ECO:0000313" key="2">
    <source>
        <dbReference type="Proteomes" id="UP001305414"/>
    </source>
</evidence>
<keyword evidence="2" id="KW-1185">Reference proteome</keyword>
<sequence length="64" mass="6735">MAFDHFDLVPPGCRANGYRALNAGTSTRDLAAIDRLMGGCLASSPSCEQAYVSVSLERDVSVGN</sequence>
<dbReference type="Proteomes" id="UP001305414">
    <property type="component" value="Unassembled WGS sequence"/>
</dbReference>